<accession>A0ABX0QIG9</accession>
<keyword evidence="2" id="KW-1185">Reference proteome</keyword>
<dbReference type="EMBL" id="WAEL01000006">
    <property type="protein sequence ID" value="NID11847.1"/>
    <property type="molecule type" value="Genomic_DNA"/>
</dbReference>
<protein>
    <submittedName>
        <fullName evidence="1">Uncharacterized protein</fullName>
    </submittedName>
</protein>
<dbReference type="RefSeq" id="WP_166692797.1">
    <property type="nucleotide sequence ID" value="NZ_WAEL01000006.1"/>
</dbReference>
<gene>
    <name evidence="1" type="ORF">F7231_16860</name>
</gene>
<reference evidence="2" key="1">
    <citation type="submission" date="2019-09" db="EMBL/GenBank/DDBJ databases">
        <authorList>
            <person name="Jung D.-H."/>
        </authorList>
    </citation>
    <scope>NUCLEOTIDE SEQUENCE [LARGE SCALE GENOMIC DNA]</scope>
    <source>
        <strain evidence="2">JA-25</strain>
    </source>
</reference>
<evidence type="ECO:0000313" key="1">
    <source>
        <dbReference type="EMBL" id="NID11847.1"/>
    </source>
</evidence>
<dbReference type="Proteomes" id="UP000606008">
    <property type="component" value="Unassembled WGS sequence"/>
</dbReference>
<proteinExistence type="predicted"/>
<evidence type="ECO:0000313" key="2">
    <source>
        <dbReference type="Proteomes" id="UP000606008"/>
    </source>
</evidence>
<reference evidence="2" key="2">
    <citation type="submission" date="2023-07" db="EMBL/GenBank/DDBJ databases">
        <authorList>
            <person name="Jung D.-H."/>
        </authorList>
    </citation>
    <scope>NUCLEOTIDE SEQUENCE [LARGE SCALE GENOMIC DNA]</scope>
    <source>
        <strain evidence="2">JA-25</strain>
    </source>
</reference>
<sequence>MDNHEEATDLLDTTMVTLTTGVNDLTPQSGKGVIDQWISTLSESENTKEVVDLLQHLKTQLESGTPNPGEMQQILLDLSNCTHEMGVKVGPEGDMATRLEALGAALQNVAGQLANA</sequence>
<name>A0ABX0QIG9_9BACT</name>
<comment type="caution">
    <text evidence="1">The sequence shown here is derived from an EMBL/GenBank/DDBJ whole genome shotgun (WGS) entry which is preliminary data.</text>
</comment>
<organism evidence="1 2">
    <name type="scientific">Fibrivirga algicola</name>
    <dbReference type="NCBI Taxonomy" id="2950420"/>
    <lineage>
        <taxon>Bacteria</taxon>
        <taxon>Pseudomonadati</taxon>
        <taxon>Bacteroidota</taxon>
        <taxon>Cytophagia</taxon>
        <taxon>Cytophagales</taxon>
        <taxon>Spirosomataceae</taxon>
        <taxon>Fibrivirga</taxon>
    </lineage>
</organism>